<keyword evidence="3 6" id="KW-0732">Signal</keyword>
<evidence type="ECO:0000313" key="9">
    <source>
        <dbReference type="EMBL" id="KAG0715875.1"/>
    </source>
</evidence>
<dbReference type="OrthoDB" id="5985519at2759"/>
<dbReference type="EMBL" id="JACEEZ010019268">
    <property type="protein sequence ID" value="KAG0715875.1"/>
    <property type="molecule type" value="Genomic_DNA"/>
</dbReference>
<name>A0A8J5CMQ8_CHIOP</name>
<dbReference type="PANTHER" id="PTHR14905">
    <property type="entry name" value="NG37"/>
    <property type="match status" value="1"/>
</dbReference>
<feature type="domain" description="VWA7 N-terminal" evidence="8">
    <location>
        <begin position="96"/>
        <end position="336"/>
    </location>
</feature>
<feature type="transmembrane region" description="Helical" evidence="5">
    <location>
        <begin position="977"/>
        <end position="1001"/>
    </location>
</feature>
<dbReference type="Pfam" id="PF25106">
    <property type="entry name" value="VWA_4"/>
    <property type="match status" value="1"/>
</dbReference>
<dbReference type="PANTHER" id="PTHR14905:SF7">
    <property type="entry name" value="VON WILLEBRAND FACTOR A DOMAIN-CONTAINING PROTEIN 7"/>
    <property type="match status" value="1"/>
</dbReference>
<feature type="region of interest" description="Disordered" evidence="4">
    <location>
        <begin position="270"/>
        <end position="294"/>
    </location>
</feature>
<keyword evidence="5" id="KW-0812">Transmembrane</keyword>
<dbReference type="Proteomes" id="UP000770661">
    <property type="component" value="Unassembled WGS sequence"/>
</dbReference>
<evidence type="ECO:0000256" key="2">
    <source>
        <dbReference type="ARBA" id="ARBA00022525"/>
    </source>
</evidence>
<keyword evidence="2" id="KW-0964">Secreted</keyword>
<evidence type="ECO:0000259" key="8">
    <source>
        <dbReference type="Pfam" id="PF25107"/>
    </source>
</evidence>
<organism evidence="9 10">
    <name type="scientific">Chionoecetes opilio</name>
    <name type="common">Atlantic snow crab</name>
    <name type="synonym">Cancer opilio</name>
    <dbReference type="NCBI Taxonomy" id="41210"/>
    <lineage>
        <taxon>Eukaryota</taxon>
        <taxon>Metazoa</taxon>
        <taxon>Ecdysozoa</taxon>
        <taxon>Arthropoda</taxon>
        <taxon>Crustacea</taxon>
        <taxon>Multicrustacea</taxon>
        <taxon>Malacostraca</taxon>
        <taxon>Eumalacostraca</taxon>
        <taxon>Eucarida</taxon>
        <taxon>Decapoda</taxon>
        <taxon>Pleocyemata</taxon>
        <taxon>Brachyura</taxon>
        <taxon>Eubrachyura</taxon>
        <taxon>Majoidea</taxon>
        <taxon>Majidae</taxon>
        <taxon>Chionoecetes</taxon>
    </lineage>
</organism>
<dbReference type="InterPro" id="IPR036465">
    <property type="entry name" value="vWFA_dom_sf"/>
</dbReference>
<feature type="domain" description="Hemicentin-1-like von Willebrand factor A" evidence="7">
    <location>
        <begin position="347"/>
        <end position="521"/>
    </location>
</feature>
<feature type="region of interest" description="Disordered" evidence="4">
    <location>
        <begin position="839"/>
        <end position="858"/>
    </location>
</feature>
<feature type="compositionally biased region" description="Basic and acidic residues" evidence="4">
    <location>
        <begin position="270"/>
        <end position="289"/>
    </location>
</feature>
<dbReference type="SUPFAM" id="SSF53300">
    <property type="entry name" value="vWA-like"/>
    <property type="match status" value="1"/>
</dbReference>
<reference evidence="9" key="1">
    <citation type="submission" date="2020-07" db="EMBL/GenBank/DDBJ databases">
        <title>The High-quality genome of the commercially important snow crab, Chionoecetes opilio.</title>
        <authorList>
            <person name="Jeong J.-H."/>
            <person name="Ryu S."/>
        </authorList>
    </citation>
    <scope>NUCLEOTIDE SEQUENCE</scope>
    <source>
        <strain evidence="9">MADBK_172401_WGS</strain>
        <tissue evidence="9">Digestive gland</tissue>
    </source>
</reference>
<dbReference type="Pfam" id="PF25107">
    <property type="entry name" value="VWA7_N"/>
    <property type="match status" value="1"/>
</dbReference>
<dbReference type="AlphaFoldDB" id="A0A8J5CMQ8"/>
<sequence>MWSARGGSVELTMTGFVLVLVTLLLMPRPSTAFLGRGTLLENKGDIFNLYCDDFDRGVRVWHHREITREGVRRAVVRYFKEVTPVKGTYNHRDGMTLEEAYEEYYGPAYSPKPFLDAVSKLVDAGAETDAGLMGADPRQVYHFGNERFSESQMLLAGRWRRLVLAGREGDYEATRQLLGLSLATIQDFYSHTNWVELGHKNFNRDVGVTGKDFLNVARPREQTCQDCPEGADGTGSCRNNILEVIVAQNKLTSGYTEDVWVDGSPVGKPRGIEKCSHGGPRDRSRREGARGGINKDLPTACFSPHHYLHEEAAEQAVQATEYYLTLVRGSLGSPTFSRLLGLYPTPAIVVVLDTTQSMATELQALTRTFSRLAGQHALADYPPSEYLFVPFNDPLYGPVTRSQNPEDIHRVLKQLRTGGGGDEAELSMSALLLALHHAPLHAHLFLFTDAPIKDQELFEAVVTLARSKAVKVTTIITFPDSFGRVADEGDFSIYRLSEDRETEQVVYTTLGIEAGGELSQITNNTSSGKSVRRPKRQVSNYVKYEELAEKTGGQAVQTTRDRVEEVARMLEVEQYPMAVLWRGLGLTSSQRVKIPVDSLVREIDVSISGRVNSASLSSPSGANFDLMGLTSGGDPKGFTVVVSTPFFLQVRIDMTQRQQDVGDWTLAFDPRAVYLDSYLDLVITGVDRAGLRQMDAARLLDRSGSEAEVTLPSSSPRRNTYLSLNTRNLPQERFTVALLGKDGSGRRFRRESGTSWERVESVLSFPLGRDIWGPPGALLRVPVTITNTDTTSSASNTYFLTAHDAYGSSVTLGQPRVTLGRNETATVVANVYVDPQTPPRTTNSLVVSASSPRGDTSHARAHISVTPRAGDNFSPTCEVVSKAPCSSTSSTCSGSYWSMQFIVRDNRGVFNVWSVPDYNFPNFASGLPEVSLRYSASCCNPEVTIVATDIDGNKGICDINIGEPDISQDIAPLSTGAISGIAVGSILLAAIIIAVIVIFVIRHRKSRKEDVTLRAPRRLSME</sequence>
<evidence type="ECO:0000256" key="3">
    <source>
        <dbReference type="ARBA" id="ARBA00022729"/>
    </source>
</evidence>
<dbReference type="InterPro" id="IPR056861">
    <property type="entry name" value="HMCN1-like_VWA"/>
</dbReference>
<dbReference type="InterPro" id="IPR056862">
    <property type="entry name" value="VWA7_N"/>
</dbReference>
<evidence type="ECO:0000259" key="7">
    <source>
        <dbReference type="Pfam" id="PF25106"/>
    </source>
</evidence>
<dbReference type="Gene3D" id="3.40.50.410">
    <property type="entry name" value="von Willebrand factor, type A domain"/>
    <property type="match status" value="1"/>
</dbReference>
<comment type="subcellular location">
    <subcellularLocation>
        <location evidence="1">Secreted</location>
    </subcellularLocation>
</comment>
<gene>
    <name evidence="9" type="primary">Vwa7_2</name>
    <name evidence="9" type="ORF">GWK47_010933</name>
</gene>
<feature type="chain" id="PRO_5035194739" evidence="6">
    <location>
        <begin position="33"/>
        <end position="1022"/>
    </location>
</feature>
<comment type="caution">
    <text evidence="9">The sequence shown here is derived from an EMBL/GenBank/DDBJ whole genome shotgun (WGS) entry which is preliminary data.</text>
</comment>
<evidence type="ECO:0000313" key="10">
    <source>
        <dbReference type="Proteomes" id="UP000770661"/>
    </source>
</evidence>
<keyword evidence="10" id="KW-1185">Reference proteome</keyword>
<evidence type="ECO:0000256" key="1">
    <source>
        <dbReference type="ARBA" id="ARBA00004613"/>
    </source>
</evidence>
<evidence type="ECO:0000256" key="5">
    <source>
        <dbReference type="SAM" id="Phobius"/>
    </source>
</evidence>
<dbReference type="InterPro" id="IPR052577">
    <property type="entry name" value="VWA7"/>
</dbReference>
<keyword evidence="5" id="KW-1133">Transmembrane helix</keyword>
<proteinExistence type="predicted"/>
<evidence type="ECO:0000256" key="4">
    <source>
        <dbReference type="SAM" id="MobiDB-lite"/>
    </source>
</evidence>
<dbReference type="GO" id="GO:0032991">
    <property type="term" value="C:protein-containing complex"/>
    <property type="evidence" value="ECO:0007669"/>
    <property type="project" value="UniProtKB-ARBA"/>
</dbReference>
<feature type="compositionally biased region" description="Polar residues" evidence="4">
    <location>
        <begin position="839"/>
        <end position="854"/>
    </location>
</feature>
<feature type="signal peptide" evidence="6">
    <location>
        <begin position="1"/>
        <end position="32"/>
    </location>
</feature>
<protein>
    <submittedName>
        <fullName evidence="9">von Willebrand factor A domain-containing protein 7</fullName>
    </submittedName>
</protein>
<accession>A0A8J5CMQ8</accession>
<evidence type="ECO:0000256" key="6">
    <source>
        <dbReference type="SAM" id="SignalP"/>
    </source>
</evidence>
<keyword evidence="5" id="KW-0472">Membrane</keyword>